<sequence>MSVADTDSEVLSSECHEKLVARRAMFSFASRISAPQTLIDLKDVVTGSPVKSMFVFIVTCSAAVVFVGGLVFGRATRHMRYMKNK</sequence>
<reference evidence="2" key="1">
    <citation type="submission" date="2020-11" db="EMBL/GenBank/DDBJ databases">
        <authorList>
            <person name="Tran Van P."/>
        </authorList>
    </citation>
    <scope>NUCLEOTIDE SEQUENCE</scope>
</reference>
<keyword evidence="1" id="KW-1133">Transmembrane helix</keyword>
<dbReference type="Proteomes" id="UP000678499">
    <property type="component" value="Unassembled WGS sequence"/>
</dbReference>
<protein>
    <recommendedName>
        <fullName evidence="4">Transmembrane protein</fullName>
    </recommendedName>
</protein>
<name>A0A7R9BVA0_9CRUS</name>
<dbReference type="EMBL" id="OA885685">
    <property type="protein sequence ID" value="CAD7282254.1"/>
    <property type="molecule type" value="Genomic_DNA"/>
</dbReference>
<evidence type="ECO:0008006" key="4">
    <source>
        <dbReference type="Google" id="ProtNLM"/>
    </source>
</evidence>
<keyword evidence="1" id="KW-0812">Transmembrane</keyword>
<keyword evidence="3" id="KW-1185">Reference proteome</keyword>
<dbReference type="EMBL" id="CAJPEX010003648">
    <property type="protein sequence ID" value="CAG0922406.1"/>
    <property type="molecule type" value="Genomic_DNA"/>
</dbReference>
<keyword evidence="1" id="KW-0472">Membrane</keyword>
<organism evidence="2">
    <name type="scientific">Notodromas monacha</name>
    <dbReference type="NCBI Taxonomy" id="399045"/>
    <lineage>
        <taxon>Eukaryota</taxon>
        <taxon>Metazoa</taxon>
        <taxon>Ecdysozoa</taxon>
        <taxon>Arthropoda</taxon>
        <taxon>Crustacea</taxon>
        <taxon>Oligostraca</taxon>
        <taxon>Ostracoda</taxon>
        <taxon>Podocopa</taxon>
        <taxon>Podocopida</taxon>
        <taxon>Cypridocopina</taxon>
        <taxon>Cypridoidea</taxon>
        <taxon>Cyprididae</taxon>
        <taxon>Notodromas</taxon>
    </lineage>
</organism>
<evidence type="ECO:0000313" key="3">
    <source>
        <dbReference type="Proteomes" id="UP000678499"/>
    </source>
</evidence>
<accession>A0A7R9BVA0</accession>
<dbReference type="AlphaFoldDB" id="A0A7R9BVA0"/>
<evidence type="ECO:0000313" key="2">
    <source>
        <dbReference type="EMBL" id="CAD7282254.1"/>
    </source>
</evidence>
<feature type="transmembrane region" description="Helical" evidence="1">
    <location>
        <begin position="53"/>
        <end position="73"/>
    </location>
</feature>
<proteinExistence type="predicted"/>
<gene>
    <name evidence="2" type="ORF">NMOB1V02_LOCUS9883</name>
</gene>
<evidence type="ECO:0000256" key="1">
    <source>
        <dbReference type="SAM" id="Phobius"/>
    </source>
</evidence>